<evidence type="ECO:0000259" key="2">
    <source>
        <dbReference type="PROSITE" id="PS50951"/>
    </source>
</evidence>
<evidence type="ECO:0000313" key="3">
    <source>
        <dbReference type="EMBL" id="GBN39980.1"/>
    </source>
</evidence>
<dbReference type="InterPro" id="IPR011524">
    <property type="entry name" value="SARAH_dom"/>
</dbReference>
<evidence type="ECO:0000313" key="4">
    <source>
        <dbReference type="Proteomes" id="UP000499080"/>
    </source>
</evidence>
<evidence type="ECO:0000256" key="1">
    <source>
        <dbReference type="SAM" id="Coils"/>
    </source>
</evidence>
<accession>A0A4Y2NN22</accession>
<dbReference type="PROSITE" id="PS50951">
    <property type="entry name" value="SARAH"/>
    <property type="match status" value="1"/>
</dbReference>
<dbReference type="AlphaFoldDB" id="A0A4Y2NN22"/>
<gene>
    <name evidence="3" type="ORF">AVEN_12408_1</name>
</gene>
<keyword evidence="4" id="KW-1185">Reference proteome</keyword>
<reference evidence="3 4" key="1">
    <citation type="journal article" date="2019" name="Sci. Rep.">
        <title>Orb-weaving spider Araneus ventricosus genome elucidates the spidroin gene catalogue.</title>
        <authorList>
            <person name="Kono N."/>
            <person name="Nakamura H."/>
            <person name="Ohtoshi R."/>
            <person name="Moran D.A.P."/>
            <person name="Shinohara A."/>
            <person name="Yoshida Y."/>
            <person name="Fujiwara M."/>
            <person name="Mori M."/>
            <person name="Tomita M."/>
            <person name="Arakawa K."/>
        </authorList>
    </citation>
    <scope>NUCLEOTIDE SEQUENCE [LARGE SCALE GENOMIC DNA]</scope>
</reference>
<feature type="non-terminal residue" evidence="3">
    <location>
        <position position="1"/>
    </location>
</feature>
<dbReference type="GO" id="GO:0007165">
    <property type="term" value="P:signal transduction"/>
    <property type="evidence" value="ECO:0007669"/>
    <property type="project" value="InterPro"/>
</dbReference>
<organism evidence="3 4">
    <name type="scientific">Araneus ventricosus</name>
    <name type="common">Orbweaver spider</name>
    <name type="synonym">Epeira ventricosa</name>
    <dbReference type="NCBI Taxonomy" id="182803"/>
    <lineage>
        <taxon>Eukaryota</taxon>
        <taxon>Metazoa</taxon>
        <taxon>Ecdysozoa</taxon>
        <taxon>Arthropoda</taxon>
        <taxon>Chelicerata</taxon>
        <taxon>Arachnida</taxon>
        <taxon>Araneae</taxon>
        <taxon>Araneomorphae</taxon>
        <taxon>Entelegynae</taxon>
        <taxon>Araneoidea</taxon>
        <taxon>Araneidae</taxon>
        <taxon>Araneus</taxon>
    </lineage>
</organism>
<sequence length="56" mass="6813">VAQYLKFSDVELKTFLHKFNEEENKEIEKIVKRYKEKKARIQARMDELKEIQQTGL</sequence>
<dbReference type="Proteomes" id="UP000499080">
    <property type="component" value="Unassembled WGS sequence"/>
</dbReference>
<proteinExistence type="predicted"/>
<dbReference type="EMBL" id="BGPR01009431">
    <property type="protein sequence ID" value="GBN39980.1"/>
    <property type="molecule type" value="Genomic_DNA"/>
</dbReference>
<feature type="coiled-coil region" evidence="1">
    <location>
        <begin position="17"/>
        <end position="54"/>
    </location>
</feature>
<dbReference type="CDD" id="cd21886">
    <property type="entry name" value="SARAH_RASSF2-like"/>
    <property type="match status" value="1"/>
</dbReference>
<feature type="domain" description="SARAH" evidence="2">
    <location>
        <begin position="1"/>
        <end position="48"/>
    </location>
</feature>
<name>A0A4Y2NN22_ARAVE</name>
<comment type="caution">
    <text evidence="3">The sequence shown here is derived from an EMBL/GenBank/DDBJ whole genome shotgun (WGS) entry which is preliminary data.</text>
</comment>
<dbReference type="Gene3D" id="1.20.5.110">
    <property type="match status" value="1"/>
</dbReference>
<protein>
    <recommendedName>
        <fullName evidence="2">SARAH domain-containing protein</fullName>
    </recommendedName>
</protein>
<keyword evidence="1" id="KW-0175">Coiled coil</keyword>
<dbReference type="Pfam" id="PF16517">
    <property type="entry name" value="Nore1-SARAH"/>
    <property type="match status" value="1"/>
</dbReference>
<dbReference type="OrthoDB" id="9976881at2759"/>